<feature type="domain" description="HTH cro/C1-type" evidence="6">
    <location>
        <begin position="23"/>
        <end position="56"/>
    </location>
</feature>
<dbReference type="EMBL" id="PEBI01000001">
    <property type="protein sequence ID" value="PJM74082.1"/>
    <property type="molecule type" value="Genomic_DNA"/>
</dbReference>
<dbReference type="GO" id="GO:0000976">
    <property type="term" value="F:transcription cis-regulatory region binding"/>
    <property type="evidence" value="ECO:0007669"/>
    <property type="project" value="TreeGrafter"/>
</dbReference>
<dbReference type="PROSITE" id="PS50932">
    <property type="entry name" value="HTH_LACI_2"/>
    <property type="match status" value="1"/>
</dbReference>
<feature type="domain" description="HTH lacI-type" evidence="5">
    <location>
        <begin position="22"/>
        <end position="65"/>
    </location>
</feature>
<dbReference type="SUPFAM" id="SSF53822">
    <property type="entry name" value="Periplasmic binding protein-like I"/>
    <property type="match status" value="1"/>
</dbReference>
<dbReference type="PANTHER" id="PTHR30146">
    <property type="entry name" value="LACI-RELATED TRANSCRIPTIONAL REPRESSOR"/>
    <property type="match status" value="1"/>
</dbReference>
<dbReference type="InterPro" id="IPR028082">
    <property type="entry name" value="Peripla_BP_I"/>
</dbReference>
<keyword evidence="4" id="KW-0804">Transcription</keyword>
<evidence type="ECO:0000259" key="5">
    <source>
        <dbReference type="PROSITE" id="PS50932"/>
    </source>
</evidence>
<evidence type="ECO:0000259" key="6">
    <source>
        <dbReference type="PROSITE" id="PS50943"/>
    </source>
</evidence>
<sequence length="356" mass="37754">MHDVAQRHGGSGRIDKRGSAVASLTQVAKKAGVSPSTVSRYVKGHLSIKAETATKIQQAAQSLGYDLSAQVPESDTIALIVPELTNPFYSALSAALAASAQAEGRILEVMVSGRQASHELRLVEHVVNSGRFDGLIYAGMHRTNRALNHLASIPTKLVLLDEDVTIPALSHPNTVTVDNFAGAYQATSYLISLGHRRIAHISGPAMLSTASERLRGYRAALENAGIPFDSSLLYSGPYTEEYGASVFPYLLQHDDRPTAVFAGSDIVAIGVLSVCRQYGIRIPEDLSIIGCDGIDIGKWLRPSLTTLVQPVEDMADCAIGLLTQGEAGVGSSMSKGANVKLPLSLTIRESVAAPRA</sequence>
<dbReference type="CDD" id="cd06267">
    <property type="entry name" value="PBP1_LacI_sugar_binding-like"/>
    <property type="match status" value="1"/>
</dbReference>
<dbReference type="AlphaFoldDB" id="A0A2M9HB87"/>
<dbReference type="OrthoDB" id="3227375at2"/>
<dbReference type="InterPro" id="IPR046335">
    <property type="entry name" value="LacI/GalR-like_sensor"/>
</dbReference>
<accession>A0A2M9HB87</accession>
<dbReference type="Gene3D" id="3.40.50.2300">
    <property type="match status" value="2"/>
</dbReference>
<dbReference type="PROSITE" id="PS50943">
    <property type="entry name" value="HTH_CROC1"/>
    <property type="match status" value="1"/>
</dbReference>
<dbReference type="Pfam" id="PF13377">
    <property type="entry name" value="Peripla_BP_3"/>
    <property type="match status" value="1"/>
</dbReference>
<dbReference type="Pfam" id="PF00356">
    <property type="entry name" value="LacI"/>
    <property type="match status" value="1"/>
</dbReference>
<gene>
    <name evidence="7" type="ORF">CS006_02765</name>
</gene>
<dbReference type="SMART" id="SM00354">
    <property type="entry name" value="HTH_LACI"/>
    <property type="match status" value="1"/>
</dbReference>
<keyword evidence="8" id="KW-1185">Reference proteome</keyword>
<keyword evidence="1" id="KW-0678">Repressor</keyword>
<evidence type="ECO:0000256" key="2">
    <source>
        <dbReference type="ARBA" id="ARBA00023015"/>
    </source>
</evidence>
<dbReference type="InterPro" id="IPR000843">
    <property type="entry name" value="HTH_LacI"/>
</dbReference>
<keyword evidence="2" id="KW-0805">Transcription regulation</keyword>
<evidence type="ECO:0000256" key="4">
    <source>
        <dbReference type="ARBA" id="ARBA00023163"/>
    </source>
</evidence>
<dbReference type="PANTHER" id="PTHR30146:SF148">
    <property type="entry name" value="HTH-TYPE TRANSCRIPTIONAL REPRESSOR PURR-RELATED"/>
    <property type="match status" value="1"/>
</dbReference>
<evidence type="ECO:0000313" key="8">
    <source>
        <dbReference type="Proteomes" id="UP000229095"/>
    </source>
</evidence>
<dbReference type="InterPro" id="IPR010982">
    <property type="entry name" value="Lambda_DNA-bd_dom_sf"/>
</dbReference>
<evidence type="ECO:0000256" key="1">
    <source>
        <dbReference type="ARBA" id="ARBA00022491"/>
    </source>
</evidence>
<protein>
    <submittedName>
        <fullName evidence="7">LacI family transcriptional regulator</fullName>
    </submittedName>
</protein>
<keyword evidence="3" id="KW-0238">DNA-binding</keyword>
<comment type="caution">
    <text evidence="7">The sequence shown here is derived from an EMBL/GenBank/DDBJ whole genome shotgun (WGS) entry which is preliminary data.</text>
</comment>
<dbReference type="Proteomes" id="UP000229095">
    <property type="component" value="Unassembled WGS sequence"/>
</dbReference>
<reference evidence="7 8" key="1">
    <citation type="submission" date="2017-10" db="EMBL/GenBank/DDBJ databases">
        <title>Draft genome sequences of strains TRE 1, TRE 9, TRE H and TRI 7, isolated from tamarins, belonging to four potential novel Bifidobacterium species.</title>
        <authorList>
            <person name="Mattarelli P."/>
            <person name="Modesto M."/>
            <person name="Puglisi E."/>
            <person name="Morelli L."/>
            <person name="Spezio C."/>
            <person name="Bonetti A."/>
            <person name="Sandri C."/>
        </authorList>
    </citation>
    <scope>NUCLEOTIDE SEQUENCE [LARGE SCALE GENOMIC DNA]</scope>
    <source>
        <strain evidence="8">TRE1</strain>
    </source>
</reference>
<evidence type="ECO:0000256" key="3">
    <source>
        <dbReference type="ARBA" id="ARBA00023125"/>
    </source>
</evidence>
<dbReference type="GO" id="GO:0003700">
    <property type="term" value="F:DNA-binding transcription factor activity"/>
    <property type="evidence" value="ECO:0007669"/>
    <property type="project" value="TreeGrafter"/>
</dbReference>
<proteinExistence type="predicted"/>
<organism evidence="7 8">
    <name type="scientific">Bifidobacterium primatium</name>
    <dbReference type="NCBI Taxonomy" id="2045438"/>
    <lineage>
        <taxon>Bacteria</taxon>
        <taxon>Bacillati</taxon>
        <taxon>Actinomycetota</taxon>
        <taxon>Actinomycetes</taxon>
        <taxon>Bifidobacteriales</taxon>
        <taxon>Bifidobacteriaceae</taxon>
        <taxon>Bifidobacterium</taxon>
    </lineage>
</organism>
<name>A0A2M9HB87_9BIFI</name>
<evidence type="ECO:0000313" key="7">
    <source>
        <dbReference type="EMBL" id="PJM74082.1"/>
    </source>
</evidence>
<dbReference type="CDD" id="cd01392">
    <property type="entry name" value="HTH_LacI"/>
    <property type="match status" value="1"/>
</dbReference>
<dbReference type="Gene3D" id="1.10.260.40">
    <property type="entry name" value="lambda repressor-like DNA-binding domains"/>
    <property type="match status" value="1"/>
</dbReference>
<dbReference type="InterPro" id="IPR001387">
    <property type="entry name" value="Cro/C1-type_HTH"/>
</dbReference>
<dbReference type="SUPFAM" id="SSF47413">
    <property type="entry name" value="lambda repressor-like DNA-binding domains"/>
    <property type="match status" value="1"/>
</dbReference>